<dbReference type="OrthoDB" id="7555211at2759"/>
<evidence type="ECO:0000256" key="3">
    <source>
        <dbReference type="ARBA" id="ARBA00022833"/>
    </source>
</evidence>
<keyword evidence="2 5" id="KW-0863">Zinc-finger</keyword>
<dbReference type="Gene3D" id="6.20.210.20">
    <property type="entry name" value="THAP domain"/>
    <property type="match status" value="1"/>
</dbReference>
<dbReference type="Proteomes" id="UP000786811">
    <property type="component" value="Unassembled WGS sequence"/>
</dbReference>
<dbReference type="GO" id="GO:0043565">
    <property type="term" value="F:sequence-specific DNA binding"/>
    <property type="evidence" value="ECO:0007669"/>
    <property type="project" value="InterPro"/>
</dbReference>
<accession>A0A8J2H3Z7</accession>
<dbReference type="EMBL" id="CAJNRD030001117">
    <property type="protein sequence ID" value="CAG5076886.1"/>
    <property type="molecule type" value="Genomic_DNA"/>
</dbReference>
<gene>
    <name evidence="8" type="ORF">HICCMSTLAB_LOCUS2311</name>
</gene>
<protein>
    <recommendedName>
        <fullName evidence="7">THAP-type domain-containing protein</fullName>
    </recommendedName>
</protein>
<evidence type="ECO:0000313" key="9">
    <source>
        <dbReference type="Proteomes" id="UP000786811"/>
    </source>
</evidence>
<feature type="domain" description="THAP-type" evidence="7">
    <location>
        <begin position="1"/>
        <end position="81"/>
    </location>
</feature>
<dbReference type="PROSITE" id="PS50950">
    <property type="entry name" value="ZF_THAP"/>
    <property type="match status" value="1"/>
</dbReference>
<dbReference type="Pfam" id="PF05485">
    <property type="entry name" value="THAP"/>
    <property type="match status" value="1"/>
</dbReference>
<evidence type="ECO:0000256" key="4">
    <source>
        <dbReference type="ARBA" id="ARBA00023125"/>
    </source>
</evidence>
<keyword evidence="4 5" id="KW-0238">DNA-binding</keyword>
<feature type="coiled-coil region" evidence="6">
    <location>
        <begin position="177"/>
        <end position="204"/>
    </location>
</feature>
<evidence type="ECO:0000313" key="8">
    <source>
        <dbReference type="EMBL" id="CAG5076886.1"/>
    </source>
</evidence>
<dbReference type="PANTHER" id="PTHR46600">
    <property type="entry name" value="THAP DOMAIN-CONTAINING"/>
    <property type="match status" value="1"/>
</dbReference>
<reference evidence="8" key="1">
    <citation type="submission" date="2021-04" db="EMBL/GenBank/DDBJ databases">
        <authorList>
            <person name="Chebbi M.A.C M."/>
        </authorList>
    </citation>
    <scope>NUCLEOTIDE SEQUENCE</scope>
</reference>
<dbReference type="InterPro" id="IPR026516">
    <property type="entry name" value="THAP1/10"/>
</dbReference>
<evidence type="ECO:0000256" key="6">
    <source>
        <dbReference type="SAM" id="Coils"/>
    </source>
</evidence>
<evidence type="ECO:0000256" key="5">
    <source>
        <dbReference type="PROSITE-ProRule" id="PRU00309"/>
    </source>
</evidence>
<dbReference type="SMART" id="SM00980">
    <property type="entry name" value="THAP"/>
    <property type="match status" value="1"/>
</dbReference>
<evidence type="ECO:0000259" key="7">
    <source>
        <dbReference type="PROSITE" id="PS50950"/>
    </source>
</evidence>
<keyword evidence="3" id="KW-0862">Zinc</keyword>
<dbReference type="PANTHER" id="PTHR46600:SF11">
    <property type="entry name" value="THAP DOMAIN-CONTAINING PROTEIN 10"/>
    <property type="match status" value="1"/>
</dbReference>
<keyword evidence="1" id="KW-0479">Metal-binding</keyword>
<proteinExistence type="predicted"/>
<name>A0A8J2H3Z7_COTCN</name>
<organism evidence="8 9">
    <name type="scientific">Cotesia congregata</name>
    <name type="common">Parasitoid wasp</name>
    <name type="synonym">Apanteles congregatus</name>
    <dbReference type="NCBI Taxonomy" id="51543"/>
    <lineage>
        <taxon>Eukaryota</taxon>
        <taxon>Metazoa</taxon>
        <taxon>Ecdysozoa</taxon>
        <taxon>Arthropoda</taxon>
        <taxon>Hexapoda</taxon>
        <taxon>Insecta</taxon>
        <taxon>Pterygota</taxon>
        <taxon>Neoptera</taxon>
        <taxon>Endopterygota</taxon>
        <taxon>Hymenoptera</taxon>
        <taxon>Apocrita</taxon>
        <taxon>Ichneumonoidea</taxon>
        <taxon>Braconidae</taxon>
        <taxon>Microgastrinae</taxon>
        <taxon>Cotesia</taxon>
    </lineage>
</organism>
<dbReference type="SMART" id="SM00692">
    <property type="entry name" value="DM3"/>
    <property type="match status" value="1"/>
</dbReference>
<dbReference type="InterPro" id="IPR006612">
    <property type="entry name" value="THAP_Znf"/>
</dbReference>
<evidence type="ECO:0000256" key="1">
    <source>
        <dbReference type="ARBA" id="ARBA00022723"/>
    </source>
</evidence>
<keyword evidence="6" id="KW-0175">Coiled coil</keyword>
<dbReference type="InterPro" id="IPR038441">
    <property type="entry name" value="THAP_Znf_sf"/>
</dbReference>
<comment type="caution">
    <text evidence="8">The sequence shown here is derived from an EMBL/GenBank/DDBJ whole genome shotgun (WGS) entry which is preliminary data.</text>
</comment>
<sequence length="212" mass="24043">MVKLCFLCDRKPSKADKISFHKFPKDEIARQKWLDICGLTSEDDVSRICICSMHFTAADMISCSSGIKKSFLKSGAVPTKLLSNPLVIKEIDEAAKAAKKRNDPDITLQSSVEELIDELINEIGDLDDNIEVPKKQRIFYRPRYISEITLEDLSTPSKAERVLKLIKTTDLRKSKQIKSLQDQRRQLNLKIKSLKALIAQLQGKDPDALEEI</sequence>
<dbReference type="SUPFAM" id="SSF57716">
    <property type="entry name" value="Glucocorticoid receptor-like (DNA-binding domain)"/>
    <property type="match status" value="1"/>
</dbReference>
<dbReference type="GO" id="GO:0008270">
    <property type="term" value="F:zinc ion binding"/>
    <property type="evidence" value="ECO:0007669"/>
    <property type="project" value="UniProtKB-KW"/>
</dbReference>
<dbReference type="AlphaFoldDB" id="A0A8J2H3Z7"/>
<keyword evidence="9" id="KW-1185">Reference proteome</keyword>
<evidence type="ECO:0000256" key="2">
    <source>
        <dbReference type="ARBA" id="ARBA00022771"/>
    </source>
</evidence>